<evidence type="ECO:0000259" key="1">
    <source>
        <dbReference type="Pfam" id="PF07944"/>
    </source>
</evidence>
<evidence type="ECO:0000313" key="3">
    <source>
        <dbReference type="EMBL" id="RGM34228.1"/>
    </source>
</evidence>
<dbReference type="InterPro" id="IPR049046">
    <property type="entry name" value="Beta-AFase-like_GH127_middle"/>
</dbReference>
<dbReference type="EMBL" id="QSTF01000076">
    <property type="protein sequence ID" value="RGM34228.1"/>
    <property type="molecule type" value="Genomic_DNA"/>
</dbReference>
<gene>
    <name evidence="3" type="ORF">DXC17_17055</name>
</gene>
<dbReference type="Pfam" id="PF20736">
    <property type="entry name" value="Glyco_hydro127M"/>
    <property type="match status" value="1"/>
</dbReference>
<proteinExistence type="predicted"/>
<feature type="domain" description="Non-reducing end beta-L-arabinofuranosidase-like GH127 middle" evidence="2">
    <location>
        <begin position="399"/>
        <end position="494"/>
    </location>
</feature>
<dbReference type="PROSITE" id="PS51257">
    <property type="entry name" value="PROKAR_LIPOPROTEIN"/>
    <property type="match status" value="1"/>
</dbReference>
<dbReference type="PANTHER" id="PTHR43465:SF2">
    <property type="entry name" value="DUF1680 DOMAIN PROTEIN (AFU_ORTHOLOGUE AFUA_1G08910)"/>
    <property type="match status" value="1"/>
</dbReference>
<dbReference type="SUPFAM" id="SSF48208">
    <property type="entry name" value="Six-hairpin glycosidases"/>
    <property type="match status" value="1"/>
</dbReference>
<sequence>MKNIFSLLILCGIFIVSCDTKGPATRMINMIPFESVEIHGELRERVLQNLNRLEEEKYQPQNVFLTEEQSGNWPGDTEGRTILGLVMDAQASKRSPVYLERIIDMIPSKLNKKGYMGVVYEGKMSEQQLSGNGWMLRGLCAYYEWKQDEKVLEYIKSIANNLFVAGKGFYTEYPIDPNFRDKNVGGEAGTIEVRGTDKWILSSDVGCLFIGMEGLIHAYAHLKTPEVKAVIDEMFAKLREIDILKIQAQTHATLTACRGMIRYADITGDYSYVEWAEKVFNLYKEHGMTENHANYNWFERFDTWTEPCAIVDSYMLAVQLWQHTENPVYKEDAELIYYNALSHAQRDNGGFGTDNCPGIASQENCLHPHSYEAHWCCTMRGGEGLGSAVQYAAFIREDTVYLPFFRDCELNLMLENGKLSLLEKTNYPFGTFAEFIVTENQQGKVTLKFPFMSWMENLTLLYNGEPQKLVKEKGFLALTNKFKAGDTIQVNFEMKLRKQKTLNSTNTKDSQYKMYYGPLLLGDEEIATGEYKNMLFNVNGRELTPVYHLMNNKVRHKEYKKQILFEE</sequence>
<comment type="caution">
    <text evidence="3">The sequence shown here is derived from an EMBL/GenBank/DDBJ whole genome shotgun (WGS) entry which is preliminary data.</text>
</comment>
<dbReference type="PANTHER" id="PTHR43465">
    <property type="entry name" value="DUF1680 DOMAIN PROTEIN (AFU_ORTHOLOGUE AFUA_1G08910)"/>
    <property type="match status" value="1"/>
</dbReference>
<dbReference type="GO" id="GO:0005975">
    <property type="term" value="P:carbohydrate metabolic process"/>
    <property type="evidence" value="ECO:0007669"/>
    <property type="project" value="InterPro"/>
</dbReference>
<dbReference type="InterPro" id="IPR012878">
    <property type="entry name" value="Beta-AFase-like_GH127_cat"/>
</dbReference>
<evidence type="ECO:0008006" key="5">
    <source>
        <dbReference type="Google" id="ProtNLM"/>
    </source>
</evidence>
<evidence type="ECO:0000259" key="2">
    <source>
        <dbReference type="Pfam" id="PF20736"/>
    </source>
</evidence>
<dbReference type="AlphaFoldDB" id="A0A3E4VWA8"/>
<organism evidence="3 4">
    <name type="scientific">Phocaeicola plebeius</name>
    <dbReference type="NCBI Taxonomy" id="310297"/>
    <lineage>
        <taxon>Bacteria</taxon>
        <taxon>Pseudomonadati</taxon>
        <taxon>Bacteroidota</taxon>
        <taxon>Bacteroidia</taxon>
        <taxon>Bacteroidales</taxon>
        <taxon>Bacteroidaceae</taxon>
        <taxon>Phocaeicola</taxon>
    </lineage>
</organism>
<dbReference type="Proteomes" id="UP000260780">
    <property type="component" value="Unassembled WGS sequence"/>
</dbReference>
<protein>
    <recommendedName>
        <fullName evidence="5">Glycoside hydrolase family 127 protein</fullName>
    </recommendedName>
</protein>
<name>A0A3E4VWA8_9BACT</name>
<evidence type="ECO:0000313" key="4">
    <source>
        <dbReference type="Proteomes" id="UP000260780"/>
    </source>
</evidence>
<accession>A0A3E4VWA8</accession>
<dbReference type="InterPro" id="IPR008928">
    <property type="entry name" value="6-hairpin_glycosidase_sf"/>
</dbReference>
<reference evidence="3 4" key="1">
    <citation type="submission" date="2018-08" db="EMBL/GenBank/DDBJ databases">
        <title>A genome reference for cultivated species of the human gut microbiota.</title>
        <authorList>
            <person name="Zou Y."/>
            <person name="Xue W."/>
            <person name="Luo G."/>
        </authorList>
    </citation>
    <scope>NUCLEOTIDE SEQUENCE [LARGE SCALE GENOMIC DNA]</scope>
    <source>
        <strain evidence="3 4">OM08-14</strain>
    </source>
</reference>
<dbReference type="Gene3D" id="1.50.10.20">
    <property type="match status" value="1"/>
</dbReference>
<dbReference type="Pfam" id="PF07944">
    <property type="entry name" value="Beta-AFase-like_GH127_cat"/>
    <property type="match status" value="1"/>
</dbReference>
<dbReference type="InterPro" id="IPR049174">
    <property type="entry name" value="Beta-AFase-like"/>
</dbReference>
<feature type="domain" description="Non-reducing end beta-L-arabinofuranosidase-like GH127 catalytic" evidence="1">
    <location>
        <begin position="240"/>
        <end position="381"/>
    </location>
</feature>